<dbReference type="Proteomes" id="UP000267585">
    <property type="component" value="Unassembled WGS sequence"/>
</dbReference>
<dbReference type="RefSeq" id="WP_126161524.1">
    <property type="nucleotide sequence ID" value="NZ_RQPJ01000002.1"/>
</dbReference>
<gene>
    <name evidence="2" type="ORF">EHW67_06405</name>
</gene>
<dbReference type="OrthoDB" id="1414324at2"/>
<evidence type="ECO:0000313" key="3">
    <source>
        <dbReference type="Proteomes" id="UP000267585"/>
    </source>
</evidence>
<dbReference type="EMBL" id="RQPJ01000002">
    <property type="protein sequence ID" value="RTE54793.1"/>
    <property type="molecule type" value="Genomic_DNA"/>
</dbReference>
<protein>
    <submittedName>
        <fullName evidence="2">DUF4340 domain-containing protein</fullName>
    </submittedName>
</protein>
<sequence length="321" mass="36086">MKKNTILMAVLVLLVVLYLSTNYFKKNSSTSFDPQIVKLDSSKIGKITIYPPAKEKEEPIVLSRSSGHWEVAQGQIVSKADPSKLRTALGQLLDVEAQRLVAKTKDKWPNYELGDSLARKVLIEEEDGRTTTALYFGKTSYGQVAGPAYGRGAATGPTYLRLNDEPETFALENGLPNTFNRPFNSWRNSEFLKLDKEKLKELEFNAADGEAFVLRKVDSLWSIAGTKSDAPKVSQYLNSLARQNSSQFVDGFSPKDKPLYTLTIRGQDMDEVVVRAYAKAEENKFVLNSSQHPEVFVESDSVGLFKRLFVDREYFQSNKDE</sequence>
<evidence type="ECO:0000259" key="1">
    <source>
        <dbReference type="Pfam" id="PF14238"/>
    </source>
</evidence>
<proteinExistence type="predicted"/>
<dbReference type="AlphaFoldDB" id="A0A3S0C904"/>
<feature type="domain" description="DUF4340" evidence="1">
    <location>
        <begin position="79"/>
        <end position="262"/>
    </location>
</feature>
<reference evidence="2 3" key="1">
    <citation type="submission" date="2018-11" db="EMBL/GenBank/DDBJ databases">
        <title>Arenibacter aquaticus sp.nov., a marine bacterium isolated from surface seawater in the South China Sea.</title>
        <authorList>
            <person name="Guo J."/>
            <person name="Sun J."/>
        </authorList>
    </citation>
    <scope>NUCLEOTIDE SEQUENCE [LARGE SCALE GENOMIC DNA]</scope>
    <source>
        <strain evidence="2 3">GUO666</strain>
    </source>
</reference>
<dbReference type="Pfam" id="PF14238">
    <property type="entry name" value="DUF4340"/>
    <property type="match status" value="1"/>
</dbReference>
<keyword evidence="3" id="KW-1185">Reference proteome</keyword>
<comment type="caution">
    <text evidence="2">The sequence shown here is derived from an EMBL/GenBank/DDBJ whole genome shotgun (WGS) entry which is preliminary data.</text>
</comment>
<dbReference type="InterPro" id="IPR025641">
    <property type="entry name" value="DUF4340"/>
</dbReference>
<name>A0A3S0C904_9FLAO</name>
<accession>A0A3S0C904</accession>
<evidence type="ECO:0000313" key="2">
    <source>
        <dbReference type="EMBL" id="RTE54793.1"/>
    </source>
</evidence>
<organism evidence="2 3">
    <name type="scientific">Arenibacter aquaticus</name>
    <dbReference type="NCBI Taxonomy" id="2489054"/>
    <lineage>
        <taxon>Bacteria</taxon>
        <taxon>Pseudomonadati</taxon>
        <taxon>Bacteroidota</taxon>
        <taxon>Flavobacteriia</taxon>
        <taxon>Flavobacteriales</taxon>
        <taxon>Flavobacteriaceae</taxon>
        <taxon>Arenibacter</taxon>
    </lineage>
</organism>